<dbReference type="PANTHER" id="PTHR48079:SF6">
    <property type="entry name" value="NAD(P)-BINDING DOMAIN-CONTAINING PROTEIN-RELATED"/>
    <property type="match status" value="1"/>
</dbReference>
<dbReference type="OrthoDB" id="9787292at2"/>
<evidence type="ECO:0000313" key="2">
    <source>
        <dbReference type="EMBL" id="SDC96668.1"/>
    </source>
</evidence>
<dbReference type="Gene3D" id="3.40.50.720">
    <property type="entry name" value="NAD(P)-binding Rossmann-like Domain"/>
    <property type="match status" value="1"/>
</dbReference>
<feature type="domain" description="NAD-dependent epimerase/dehydratase" evidence="1">
    <location>
        <begin position="3"/>
        <end position="219"/>
    </location>
</feature>
<dbReference type="Proteomes" id="UP000198949">
    <property type="component" value="Unassembled WGS sequence"/>
</dbReference>
<organism evidence="2 3">
    <name type="scientific">Glycomyces harbinensis</name>
    <dbReference type="NCBI Taxonomy" id="58114"/>
    <lineage>
        <taxon>Bacteria</taxon>
        <taxon>Bacillati</taxon>
        <taxon>Actinomycetota</taxon>
        <taxon>Actinomycetes</taxon>
        <taxon>Glycomycetales</taxon>
        <taxon>Glycomycetaceae</taxon>
        <taxon>Glycomyces</taxon>
    </lineage>
</organism>
<protein>
    <submittedName>
        <fullName evidence="2">Nucleoside-diphosphate-sugar epimerase</fullName>
    </submittedName>
</protein>
<dbReference type="Pfam" id="PF01370">
    <property type="entry name" value="Epimerase"/>
    <property type="match status" value="1"/>
</dbReference>
<dbReference type="STRING" id="58114.SAMN05216270_101156"/>
<dbReference type="InterPro" id="IPR001509">
    <property type="entry name" value="Epimerase_deHydtase"/>
</dbReference>
<dbReference type="PANTHER" id="PTHR48079">
    <property type="entry name" value="PROTEIN YEEZ"/>
    <property type="match status" value="1"/>
</dbReference>
<dbReference type="AlphaFoldDB" id="A0A1G6QWI9"/>
<accession>A0A1G6QWI9</accession>
<keyword evidence="3" id="KW-1185">Reference proteome</keyword>
<gene>
    <name evidence="2" type="ORF">SAMN05216270_101156</name>
</gene>
<sequence length="304" mass="31354">MRVFITGASGFIGSAVVSELLGAGHRVVGLARSDASAAALTAAGADVRRGTVDDLDVLRDEAAASDAVVHLAFKHDIAFSGRFDDAVADDRRAVEAIGEALAGTDKFFAIASGTPMSGGGDPVGEQDGHDVGPEVSGPAGRFATAEYVLGLAARGVRSQVLRYPIVHGEGDAGFLTTLFQAARERGVSAYVGDGANRWCSVHRADAATLVRLALDKAPAGSTLHVVADEGVPLRDIAAVAGRHLGVPVASITAEEAPGHFGWLADFAGADRAASSVRTRELLGWEPVHPGLIEDLEQGHYFKSA</sequence>
<dbReference type="GO" id="GO:0005737">
    <property type="term" value="C:cytoplasm"/>
    <property type="evidence" value="ECO:0007669"/>
    <property type="project" value="TreeGrafter"/>
</dbReference>
<dbReference type="InterPro" id="IPR036291">
    <property type="entry name" value="NAD(P)-bd_dom_sf"/>
</dbReference>
<reference evidence="3" key="1">
    <citation type="submission" date="2016-10" db="EMBL/GenBank/DDBJ databases">
        <authorList>
            <person name="Varghese N."/>
            <person name="Submissions S."/>
        </authorList>
    </citation>
    <scope>NUCLEOTIDE SEQUENCE [LARGE SCALE GENOMIC DNA]</scope>
    <source>
        <strain evidence="3">CGMCC 4.3516</strain>
    </source>
</reference>
<name>A0A1G6QWI9_9ACTN</name>
<evidence type="ECO:0000313" key="3">
    <source>
        <dbReference type="Proteomes" id="UP000198949"/>
    </source>
</evidence>
<dbReference type="CDD" id="cd05262">
    <property type="entry name" value="SDR_a7"/>
    <property type="match status" value="1"/>
</dbReference>
<dbReference type="SUPFAM" id="SSF51735">
    <property type="entry name" value="NAD(P)-binding Rossmann-fold domains"/>
    <property type="match status" value="1"/>
</dbReference>
<proteinExistence type="predicted"/>
<evidence type="ECO:0000259" key="1">
    <source>
        <dbReference type="Pfam" id="PF01370"/>
    </source>
</evidence>
<dbReference type="EMBL" id="FNAD01000001">
    <property type="protein sequence ID" value="SDC96668.1"/>
    <property type="molecule type" value="Genomic_DNA"/>
</dbReference>
<dbReference type="GO" id="GO:0004029">
    <property type="term" value="F:aldehyde dehydrogenase (NAD+) activity"/>
    <property type="evidence" value="ECO:0007669"/>
    <property type="project" value="TreeGrafter"/>
</dbReference>
<dbReference type="InterPro" id="IPR051783">
    <property type="entry name" value="NAD(P)-dependent_oxidoreduct"/>
</dbReference>
<dbReference type="RefSeq" id="WP_091027244.1">
    <property type="nucleotide sequence ID" value="NZ_FNAD01000001.1"/>
</dbReference>